<accession>A0A6I8LS84</accession>
<dbReference type="EMBL" id="CABVGP010000001">
    <property type="protein sequence ID" value="VVJ18475.1"/>
    <property type="molecule type" value="Genomic_DNA"/>
</dbReference>
<dbReference type="InterPro" id="IPR036291">
    <property type="entry name" value="NAD(P)-bd_dom_sf"/>
</dbReference>
<feature type="region of interest" description="Disordered" evidence="3">
    <location>
        <begin position="156"/>
        <end position="185"/>
    </location>
</feature>
<proteinExistence type="inferred from homology"/>
<dbReference type="AlphaFoldDB" id="A0A6I8LS84"/>
<dbReference type="Proteomes" id="UP000399805">
    <property type="component" value="Unassembled WGS sequence"/>
</dbReference>
<feature type="compositionally biased region" description="Basic residues" evidence="3">
    <location>
        <begin position="176"/>
        <end position="185"/>
    </location>
</feature>
<comment type="similarity">
    <text evidence="1">Belongs to the short-chain dehydrogenases/reductases (SDR) family.</text>
</comment>
<evidence type="ECO:0000256" key="3">
    <source>
        <dbReference type="SAM" id="MobiDB-lite"/>
    </source>
</evidence>
<name>A0A6I8LS84_9PSEU</name>
<organism evidence="4 5">
    <name type="scientific">Amycolatopsis camponoti</name>
    <dbReference type="NCBI Taxonomy" id="2606593"/>
    <lineage>
        <taxon>Bacteria</taxon>
        <taxon>Bacillati</taxon>
        <taxon>Actinomycetota</taxon>
        <taxon>Actinomycetes</taxon>
        <taxon>Pseudonocardiales</taxon>
        <taxon>Pseudonocardiaceae</taxon>
        <taxon>Amycolatopsis</taxon>
    </lineage>
</organism>
<dbReference type="PANTHER" id="PTHR43391">
    <property type="entry name" value="RETINOL DEHYDROGENASE-RELATED"/>
    <property type="match status" value="1"/>
</dbReference>
<dbReference type="SUPFAM" id="SSF51735">
    <property type="entry name" value="NAD(P)-binding Rossmann-fold domains"/>
    <property type="match status" value="1"/>
</dbReference>
<evidence type="ECO:0000256" key="1">
    <source>
        <dbReference type="ARBA" id="ARBA00006484"/>
    </source>
</evidence>
<dbReference type="PANTHER" id="PTHR43391:SF94">
    <property type="entry name" value="OXIDOREDUCTASE-RELATED"/>
    <property type="match status" value="1"/>
</dbReference>
<dbReference type="InterPro" id="IPR002347">
    <property type="entry name" value="SDR_fam"/>
</dbReference>
<keyword evidence="5" id="KW-1185">Reference proteome</keyword>
<dbReference type="Gene3D" id="3.40.50.720">
    <property type="entry name" value="NAD(P)-binding Rossmann-like Domain"/>
    <property type="match status" value="1"/>
</dbReference>
<gene>
    <name evidence="4" type="ORF">AA23TX_03496</name>
</gene>
<dbReference type="Pfam" id="PF00106">
    <property type="entry name" value="adh_short"/>
    <property type="match status" value="1"/>
</dbReference>
<sequence>MVGLEPDRLRSLAGELGPGTVWREADVRDGDAPRAAIDGCAQAVGGTDLVVANAGIAAYGTVWQIDEASFERVVDINLTGVFRTVKYATPHLERSRGHVTVVASAVSFVPLAGMAAYGASKSGPDGAPVESGVDSEVVAYVQPRPGWTVDIETLKARRAESRSGDKRPTDKGALRATHRITQKAG</sequence>
<evidence type="ECO:0000313" key="4">
    <source>
        <dbReference type="EMBL" id="VVJ18475.1"/>
    </source>
</evidence>
<reference evidence="4 5" key="1">
    <citation type="submission" date="2019-09" db="EMBL/GenBank/DDBJ databases">
        <authorList>
            <person name="Leyn A S."/>
        </authorList>
    </citation>
    <scope>NUCLEOTIDE SEQUENCE [LARGE SCALE GENOMIC DNA]</scope>
    <source>
        <strain evidence="4">AA231_1</strain>
    </source>
</reference>
<evidence type="ECO:0000313" key="5">
    <source>
        <dbReference type="Proteomes" id="UP000399805"/>
    </source>
</evidence>
<feature type="compositionally biased region" description="Basic and acidic residues" evidence="3">
    <location>
        <begin position="156"/>
        <end position="173"/>
    </location>
</feature>
<dbReference type="GO" id="GO:0016491">
    <property type="term" value="F:oxidoreductase activity"/>
    <property type="evidence" value="ECO:0007669"/>
    <property type="project" value="UniProtKB-KW"/>
</dbReference>
<keyword evidence="2" id="KW-0560">Oxidoreductase</keyword>
<dbReference type="CDD" id="cd05233">
    <property type="entry name" value="SDR_c"/>
    <property type="match status" value="1"/>
</dbReference>
<evidence type="ECO:0000256" key="2">
    <source>
        <dbReference type="ARBA" id="ARBA00023002"/>
    </source>
</evidence>
<protein>
    <submittedName>
        <fullName evidence="4">Probable 3-oxoacyl-(Acyl carrier protein) reductase</fullName>
    </submittedName>
</protein>